<reference evidence="13 14" key="1">
    <citation type="submission" date="2021-02" db="EMBL/GenBank/DDBJ databases">
        <title>Safari Cat Assemblies.</title>
        <authorList>
            <person name="Bredemeyer K.R."/>
            <person name="Murphy W.J."/>
        </authorList>
    </citation>
    <scope>NUCLEOTIDE SEQUENCE [LARGE SCALE GENOMIC DNA]</scope>
</reference>
<comment type="catalytic activity">
    <reaction evidence="6">
        <text>N-hexadecanoyl-1,2-di-(9Z-octadecenoyl)-sn-glycero-3-phosphoethanolamine + H2O = N-hexadecanoyl-1-(9Z-octadecenoyl)-sn-glycero-3-phosphoethanolamine + (9Z)-octadecenoate + H(+)</text>
        <dbReference type="Rhea" id="RHEA:45424"/>
        <dbReference type="ChEBI" id="CHEBI:15377"/>
        <dbReference type="ChEBI" id="CHEBI:15378"/>
        <dbReference type="ChEBI" id="CHEBI:30823"/>
        <dbReference type="ChEBI" id="CHEBI:78097"/>
        <dbReference type="ChEBI" id="CHEBI:85217"/>
    </reaction>
    <physiologicalReaction direction="left-to-right" evidence="6">
        <dbReference type="Rhea" id="RHEA:45425"/>
    </physiologicalReaction>
</comment>
<keyword evidence="14" id="KW-1185">Reference proteome</keyword>
<comment type="catalytic activity">
    <reaction evidence="7">
        <text>1,2-dihexadecanoyl-sn-glycero-3-phosphocholine + H2O = 1-hexadecanoyl-sn-glycero-3-phosphocholine + hexadecanoate + H(+)</text>
        <dbReference type="Rhea" id="RHEA:41223"/>
        <dbReference type="ChEBI" id="CHEBI:7896"/>
        <dbReference type="ChEBI" id="CHEBI:15377"/>
        <dbReference type="ChEBI" id="CHEBI:15378"/>
        <dbReference type="ChEBI" id="CHEBI:72998"/>
        <dbReference type="ChEBI" id="CHEBI:72999"/>
    </reaction>
    <physiologicalReaction direction="left-to-right" evidence="7">
        <dbReference type="Rhea" id="RHEA:41224"/>
    </physiologicalReaction>
</comment>
<proteinExistence type="inferred from homology"/>
<evidence type="ECO:0000256" key="9">
    <source>
        <dbReference type="ARBA" id="ARBA00049039"/>
    </source>
</evidence>
<reference evidence="13" key="3">
    <citation type="submission" date="2025-09" db="UniProtKB">
        <authorList>
            <consortium name="Ensembl"/>
        </authorList>
    </citation>
    <scope>IDENTIFICATION</scope>
    <source>
        <strain evidence="13">breed Abyssinian</strain>
    </source>
</reference>
<dbReference type="CDD" id="cd00125">
    <property type="entry name" value="PLA2c"/>
    <property type="match status" value="1"/>
</dbReference>
<evidence type="ECO:0000256" key="3">
    <source>
        <dbReference type="ARBA" id="ARBA00022525"/>
    </source>
</evidence>
<comment type="catalytic activity">
    <reaction evidence="11">
        <text>a 1,2-diacyl-sn-glycero-3-phosphocholine + H2O = a 1-acyl-sn-glycero-3-phosphocholine + a fatty acid + H(+)</text>
        <dbReference type="Rhea" id="RHEA:15801"/>
        <dbReference type="ChEBI" id="CHEBI:15377"/>
        <dbReference type="ChEBI" id="CHEBI:15378"/>
        <dbReference type="ChEBI" id="CHEBI:28868"/>
        <dbReference type="ChEBI" id="CHEBI:57643"/>
        <dbReference type="ChEBI" id="CHEBI:58168"/>
        <dbReference type="EC" id="3.1.1.4"/>
    </reaction>
</comment>
<dbReference type="InterPro" id="IPR033113">
    <property type="entry name" value="PLA2_histidine"/>
</dbReference>
<accession>A0ABI7ZGD6</accession>
<evidence type="ECO:0000256" key="10">
    <source>
        <dbReference type="RuleBase" id="RU003654"/>
    </source>
</evidence>
<comment type="cofactor">
    <cofactor evidence="11">
        <name>Ca(2+)</name>
        <dbReference type="ChEBI" id="CHEBI:29108"/>
    </cofactor>
</comment>
<dbReference type="Pfam" id="PF00068">
    <property type="entry name" value="Phospholip_A2_1"/>
    <property type="match status" value="1"/>
</dbReference>
<dbReference type="SUPFAM" id="SSF48619">
    <property type="entry name" value="Phospholipase A2, PLA2"/>
    <property type="match status" value="1"/>
</dbReference>
<comment type="catalytic activity">
    <reaction evidence="9">
        <text>1-hexadecanoyl-2-(9Z,12Z-octadecadienoyl)-sn-glycero-3-phosphoethanolamine + H2O = 1-hexadecanoyl-sn-glycero-3-phosphoethanolamine + (9Z,12Z)-octadecadienoate + H(+)</text>
        <dbReference type="Rhea" id="RHEA:40815"/>
        <dbReference type="ChEBI" id="CHEBI:15377"/>
        <dbReference type="ChEBI" id="CHEBI:15378"/>
        <dbReference type="ChEBI" id="CHEBI:30245"/>
        <dbReference type="ChEBI" id="CHEBI:73004"/>
        <dbReference type="ChEBI" id="CHEBI:73008"/>
    </reaction>
    <physiologicalReaction direction="left-to-right" evidence="9">
        <dbReference type="Rhea" id="RHEA:40816"/>
    </physiologicalReaction>
</comment>
<protein>
    <recommendedName>
        <fullName evidence="11">Phospholipase A2</fullName>
        <ecNumber evidence="11">3.1.1.4</ecNumber>
    </recommendedName>
</protein>
<dbReference type="GeneTree" id="ENSGT00940000162222"/>
<dbReference type="Ensembl" id="ENSFCTT00005061874.1">
    <property type="protein sequence ID" value="ENSFCTP00005045269.1"/>
    <property type="gene ID" value="ENSFCTG00005021597.1"/>
</dbReference>
<organism evidence="13 14">
    <name type="scientific">Felis catus</name>
    <name type="common">Cat</name>
    <name type="synonym">Felis silvestris catus</name>
    <dbReference type="NCBI Taxonomy" id="9685"/>
    <lineage>
        <taxon>Eukaryota</taxon>
        <taxon>Metazoa</taxon>
        <taxon>Chordata</taxon>
        <taxon>Craniata</taxon>
        <taxon>Vertebrata</taxon>
        <taxon>Euteleostomi</taxon>
        <taxon>Mammalia</taxon>
        <taxon>Eutheria</taxon>
        <taxon>Laurasiatheria</taxon>
        <taxon>Carnivora</taxon>
        <taxon>Feliformia</taxon>
        <taxon>Felidae</taxon>
        <taxon>Felinae</taxon>
        <taxon>Felis</taxon>
    </lineage>
</organism>
<dbReference type="SMART" id="SM00085">
    <property type="entry name" value="PA2c"/>
    <property type="match status" value="1"/>
</dbReference>
<sequence>VNFKKLQSATPNTPEVYCLLREQFHVNHTLLPGPRLLPSCGSAFPCGLRVLCGVISIQLRDGREREKEEDSVGEFHGCCWVHDHCYGRLEEKGCHIRTQSYKYRFARGLVTCELGPLCQVQLCACDRKLVYCLKRNLRSYNPRYRYFPNILCF</sequence>
<keyword evidence="4" id="KW-1015">Disulfide bond</keyword>
<dbReference type="InterPro" id="IPR036444">
    <property type="entry name" value="PLipase_A2_dom_sf"/>
</dbReference>
<evidence type="ECO:0000256" key="1">
    <source>
        <dbReference type="ARBA" id="ARBA00004613"/>
    </source>
</evidence>
<dbReference type="Gene3D" id="1.20.90.10">
    <property type="entry name" value="Phospholipase A2 domain"/>
    <property type="match status" value="1"/>
</dbReference>
<gene>
    <name evidence="13" type="primary">PLA2G5</name>
</gene>
<evidence type="ECO:0000256" key="8">
    <source>
        <dbReference type="ARBA" id="ARBA00048699"/>
    </source>
</evidence>
<dbReference type="InterPro" id="IPR033112">
    <property type="entry name" value="PLA2_Asp_AS"/>
</dbReference>
<dbReference type="PRINTS" id="PR00389">
    <property type="entry name" value="PHPHLIPASEA2"/>
</dbReference>
<comment type="subcellular location">
    <subcellularLocation>
        <location evidence="1 11">Secreted</location>
    </subcellularLocation>
</comment>
<dbReference type="PANTHER" id="PTHR11716:SF10">
    <property type="entry name" value="PHOSPHOLIPASE A2 GROUP V"/>
    <property type="match status" value="1"/>
</dbReference>
<dbReference type="PROSITE" id="PS00118">
    <property type="entry name" value="PA2_HIS"/>
    <property type="match status" value="1"/>
</dbReference>
<dbReference type="InterPro" id="IPR001211">
    <property type="entry name" value="PLA2"/>
</dbReference>
<keyword evidence="11" id="KW-0443">Lipid metabolism</keyword>
<keyword evidence="3 11" id="KW-0964">Secreted</keyword>
<dbReference type="PANTHER" id="PTHR11716">
    <property type="entry name" value="PHOSPHOLIPASE A2 FAMILY MEMBER"/>
    <property type="match status" value="1"/>
</dbReference>
<comment type="catalytic activity">
    <reaction evidence="5">
        <text>1-hexadecanoyl-2-(9Z-octadecenoyl)-sn-glycero-3-phospho-(1'-sn-glycerol) + H2O = 1-hexadecanoyl-sn-glycero-3-phospho-(1'-sn-glycerol) + (9Z)-octadecenoate + H(+)</text>
        <dbReference type="Rhea" id="RHEA:40919"/>
        <dbReference type="ChEBI" id="CHEBI:15377"/>
        <dbReference type="ChEBI" id="CHEBI:15378"/>
        <dbReference type="ChEBI" id="CHEBI:30823"/>
        <dbReference type="ChEBI" id="CHEBI:72841"/>
        <dbReference type="ChEBI" id="CHEBI:75158"/>
    </reaction>
    <physiologicalReaction direction="left-to-right" evidence="5">
        <dbReference type="Rhea" id="RHEA:40920"/>
    </physiologicalReaction>
</comment>
<name>A0ABI7ZGD6_FELCA</name>
<evidence type="ECO:0000256" key="11">
    <source>
        <dbReference type="RuleBase" id="RU361236"/>
    </source>
</evidence>
<keyword evidence="11" id="KW-0106">Calcium</keyword>
<evidence type="ECO:0000313" key="14">
    <source>
        <dbReference type="Proteomes" id="UP000823872"/>
    </source>
</evidence>
<evidence type="ECO:0000256" key="2">
    <source>
        <dbReference type="ARBA" id="ARBA00007056"/>
    </source>
</evidence>
<dbReference type="Proteomes" id="UP000823872">
    <property type="component" value="Chromosome C1"/>
</dbReference>
<feature type="domain" description="Phospholipase A2-like central" evidence="12">
    <location>
        <begin position="57"/>
        <end position="153"/>
    </location>
</feature>
<dbReference type="EC" id="3.1.1.4" evidence="11"/>
<evidence type="ECO:0000256" key="4">
    <source>
        <dbReference type="ARBA" id="ARBA00023157"/>
    </source>
</evidence>
<comment type="similarity">
    <text evidence="2 10">Belongs to the phospholipase A2 family.</text>
</comment>
<evidence type="ECO:0000259" key="12">
    <source>
        <dbReference type="SMART" id="SM00085"/>
    </source>
</evidence>
<keyword evidence="11" id="KW-0378">Hydrolase</keyword>
<comment type="catalytic activity">
    <reaction evidence="8">
        <text>1-hexadecanoyl-2-(9Z-octadecenoyl)-sn-glycero-3-phosphocholine + H2O = 1-hexadecanoyl-sn-glycero-3-phosphocholine + (9Z)-octadecenoate + H(+)</text>
        <dbReference type="Rhea" id="RHEA:38779"/>
        <dbReference type="ChEBI" id="CHEBI:15377"/>
        <dbReference type="ChEBI" id="CHEBI:15378"/>
        <dbReference type="ChEBI" id="CHEBI:30823"/>
        <dbReference type="ChEBI" id="CHEBI:72998"/>
        <dbReference type="ChEBI" id="CHEBI:73001"/>
    </reaction>
    <physiologicalReaction direction="left-to-right" evidence="8">
        <dbReference type="Rhea" id="RHEA:38780"/>
    </physiologicalReaction>
</comment>
<evidence type="ECO:0000256" key="7">
    <source>
        <dbReference type="ARBA" id="ARBA00048227"/>
    </source>
</evidence>
<evidence type="ECO:0000256" key="5">
    <source>
        <dbReference type="ARBA" id="ARBA00048015"/>
    </source>
</evidence>
<dbReference type="PROSITE" id="PS00119">
    <property type="entry name" value="PA2_ASP"/>
    <property type="match status" value="1"/>
</dbReference>
<evidence type="ECO:0000313" key="13">
    <source>
        <dbReference type="Ensembl" id="ENSFCTP00005045269.1"/>
    </source>
</evidence>
<reference evidence="13" key="2">
    <citation type="submission" date="2025-08" db="UniProtKB">
        <authorList>
            <consortium name="Ensembl"/>
        </authorList>
    </citation>
    <scope>IDENTIFICATION</scope>
    <source>
        <strain evidence="13">breed Abyssinian</strain>
    </source>
</reference>
<evidence type="ECO:0000256" key="6">
    <source>
        <dbReference type="ARBA" id="ARBA00048221"/>
    </source>
</evidence>
<dbReference type="InterPro" id="IPR016090">
    <property type="entry name" value="PLA2-like_dom"/>
</dbReference>